<keyword evidence="1" id="KW-0597">Phosphoprotein</keyword>
<dbReference type="Gene3D" id="1.20.120.580">
    <property type="entry name" value="bsu32300-like"/>
    <property type="match status" value="1"/>
</dbReference>
<dbReference type="GO" id="GO:0016787">
    <property type="term" value="F:hydrolase activity"/>
    <property type="evidence" value="ECO:0007669"/>
    <property type="project" value="UniProtKB-KW"/>
</dbReference>
<dbReference type="PANTHER" id="PTHR34139">
    <property type="entry name" value="UPF0331 PROTEIN MJ0127"/>
    <property type="match status" value="1"/>
</dbReference>
<protein>
    <recommendedName>
        <fullName evidence="9">DUF86 domain-containing protein</fullName>
    </recommendedName>
</protein>
<dbReference type="GO" id="GO:0110001">
    <property type="term" value="C:toxin-antitoxin complex"/>
    <property type="evidence" value="ECO:0007669"/>
    <property type="project" value="InterPro"/>
</dbReference>
<gene>
    <name evidence="7" type="ORF">A3E44_04465</name>
</gene>
<evidence type="ECO:0000256" key="6">
    <source>
        <dbReference type="ARBA" id="ARBA00024207"/>
    </source>
</evidence>
<evidence type="ECO:0008006" key="9">
    <source>
        <dbReference type="Google" id="ProtNLM"/>
    </source>
</evidence>
<dbReference type="GO" id="GO:0000166">
    <property type="term" value="F:nucleotide binding"/>
    <property type="evidence" value="ECO:0007669"/>
    <property type="project" value="UniProtKB-KW"/>
</dbReference>
<keyword evidence="2" id="KW-1277">Toxin-antitoxin system</keyword>
<accession>A0A1F8ATS6</accession>
<dbReference type="InterPro" id="IPR037038">
    <property type="entry name" value="HepT-like_sf"/>
</dbReference>
<name>A0A1F8ATS6_9BACT</name>
<dbReference type="AlphaFoldDB" id="A0A1F8ATS6"/>
<comment type="similarity">
    <text evidence="6">Belongs to the HepT RNase toxin family.</text>
</comment>
<dbReference type="GO" id="GO:0004540">
    <property type="term" value="F:RNA nuclease activity"/>
    <property type="evidence" value="ECO:0007669"/>
    <property type="project" value="InterPro"/>
</dbReference>
<dbReference type="EMBL" id="MGGW01000005">
    <property type="protein sequence ID" value="OGM55144.1"/>
    <property type="molecule type" value="Genomic_DNA"/>
</dbReference>
<keyword evidence="3" id="KW-0540">Nuclease</keyword>
<dbReference type="Pfam" id="PF01934">
    <property type="entry name" value="HepT-like"/>
    <property type="match status" value="1"/>
</dbReference>
<organism evidence="7 8">
    <name type="scientific">Candidatus Woesebacteria bacterium RIFCSPHIGHO2_12_FULL_41_24</name>
    <dbReference type="NCBI Taxonomy" id="1802510"/>
    <lineage>
        <taxon>Bacteria</taxon>
        <taxon>Candidatus Woeseibacteriota</taxon>
    </lineage>
</organism>
<keyword evidence="5" id="KW-0378">Hydrolase</keyword>
<evidence type="ECO:0000256" key="5">
    <source>
        <dbReference type="ARBA" id="ARBA00022801"/>
    </source>
</evidence>
<comment type="caution">
    <text evidence="7">The sequence shown here is derived from an EMBL/GenBank/DDBJ whole genome shotgun (WGS) entry which is preliminary data.</text>
</comment>
<evidence type="ECO:0000256" key="2">
    <source>
        <dbReference type="ARBA" id="ARBA00022649"/>
    </source>
</evidence>
<dbReference type="InterPro" id="IPR008201">
    <property type="entry name" value="HepT-like"/>
</dbReference>
<evidence type="ECO:0000256" key="1">
    <source>
        <dbReference type="ARBA" id="ARBA00022553"/>
    </source>
</evidence>
<reference evidence="7 8" key="1">
    <citation type="journal article" date="2016" name="Nat. Commun.">
        <title>Thousands of microbial genomes shed light on interconnected biogeochemical processes in an aquifer system.</title>
        <authorList>
            <person name="Anantharaman K."/>
            <person name="Brown C.T."/>
            <person name="Hug L.A."/>
            <person name="Sharon I."/>
            <person name="Castelle C.J."/>
            <person name="Probst A.J."/>
            <person name="Thomas B.C."/>
            <person name="Singh A."/>
            <person name="Wilkins M.J."/>
            <person name="Karaoz U."/>
            <person name="Brodie E.L."/>
            <person name="Williams K.H."/>
            <person name="Hubbard S.S."/>
            <person name="Banfield J.F."/>
        </authorList>
    </citation>
    <scope>NUCLEOTIDE SEQUENCE [LARGE SCALE GENOMIC DNA]</scope>
</reference>
<keyword evidence="4" id="KW-0547">Nucleotide-binding</keyword>
<dbReference type="PANTHER" id="PTHR34139:SF1">
    <property type="entry name" value="RNASE MJ1380-RELATED"/>
    <property type="match status" value="1"/>
</dbReference>
<evidence type="ECO:0000313" key="8">
    <source>
        <dbReference type="Proteomes" id="UP000178603"/>
    </source>
</evidence>
<sequence>MSKSPVEYLKHISDEIDYLAETTESLSEPDFAKNLTLQKAFVRSLEIIGEAVKNLPEDFKVKYSQVNWKSYAGLRDRLIHHYFGVDYGIVWDVVKNEAPALKEKISKIIEVLRK</sequence>
<dbReference type="Proteomes" id="UP000178603">
    <property type="component" value="Unassembled WGS sequence"/>
</dbReference>
<evidence type="ECO:0000313" key="7">
    <source>
        <dbReference type="EMBL" id="OGM55144.1"/>
    </source>
</evidence>
<dbReference type="InterPro" id="IPR051813">
    <property type="entry name" value="HepT_RNase_toxin"/>
</dbReference>
<evidence type="ECO:0000256" key="3">
    <source>
        <dbReference type="ARBA" id="ARBA00022722"/>
    </source>
</evidence>
<evidence type="ECO:0000256" key="4">
    <source>
        <dbReference type="ARBA" id="ARBA00022741"/>
    </source>
</evidence>
<proteinExistence type="inferred from homology"/>